<dbReference type="GO" id="GO:0008934">
    <property type="term" value="F:inositol monophosphate 1-phosphatase activity"/>
    <property type="evidence" value="ECO:0007669"/>
    <property type="project" value="TreeGrafter"/>
</dbReference>
<dbReference type="GO" id="GO:0004401">
    <property type="term" value="F:histidinol-phosphatase activity"/>
    <property type="evidence" value="ECO:0007669"/>
    <property type="project" value="UniProtKB-UniRule"/>
</dbReference>
<feature type="binding site" evidence="12">
    <location>
        <position position="136"/>
    </location>
    <ligand>
        <name>Mg(2+)</name>
        <dbReference type="ChEBI" id="CHEBI:18420"/>
        <label>1</label>
        <note>catalytic</note>
    </ligand>
</feature>
<protein>
    <recommendedName>
        <fullName evidence="4 11">Histidinol-phosphatase</fullName>
        <ecNumber evidence="4 11">3.1.3.15</ecNumber>
    </recommendedName>
</protein>
<evidence type="ECO:0000256" key="8">
    <source>
        <dbReference type="ARBA" id="ARBA00022842"/>
    </source>
</evidence>
<comment type="pathway">
    <text evidence="2">Amino-acid biosynthesis; L-histidine biosynthesis; L-histidine from 5-phospho-alpha-D-ribose 1-diphosphate: step 8/9.</text>
</comment>
<evidence type="ECO:0000256" key="11">
    <source>
        <dbReference type="NCBIfam" id="TIGR02067"/>
    </source>
</evidence>
<dbReference type="GO" id="GO:0000105">
    <property type="term" value="P:L-histidine biosynthetic process"/>
    <property type="evidence" value="ECO:0007669"/>
    <property type="project" value="UniProtKB-UniRule"/>
</dbReference>
<dbReference type="InterPro" id="IPR011809">
    <property type="entry name" value="His_9_proposed"/>
</dbReference>
<comment type="caution">
    <text evidence="13">The sequence shown here is derived from an EMBL/GenBank/DDBJ whole genome shotgun (WGS) entry which is preliminary data.</text>
</comment>
<evidence type="ECO:0000256" key="9">
    <source>
        <dbReference type="ARBA" id="ARBA00023102"/>
    </source>
</evidence>
<dbReference type="GO" id="GO:0046872">
    <property type="term" value="F:metal ion binding"/>
    <property type="evidence" value="ECO:0007669"/>
    <property type="project" value="UniProtKB-KW"/>
</dbReference>
<dbReference type="BioCyc" id="AURANTIMONAS:SI859A1_00786-MONOMER"/>
<evidence type="ECO:0000256" key="7">
    <source>
        <dbReference type="ARBA" id="ARBA00022801"/>
    </source>
</evidence>
<dbReference type="InterPro" id="IPR000760">
    <property type="entry name" value="Inositol_monophosphatase-like"/>
</dbReference>
<comment type="cofactor">
    <cofactor evidence="1 12">
        <name>Mg(2+)</name>
        <dbReference type="ChEBI" id="CHEBI:18420"/>
    </cofactor>
</comment>
<evidence type="ECO:0000256" key="2">
    <source>
        <dbReference type="ARBA" id="ARBA00004970"/>
    </source>
</evidence>
<dbReference type="InterPro" id="IPR020583">
    <property type="entry name" value="Inositol_monoP_metal-BS"/>
</dbReference>
<dbReference type="UniPathway" id="UPA00031">
    <property type="reaction ID" value="UER00013"/>
</dbReference>
<feature type="binding site" evidence="12">
    <location>
        <position position="121"/>
    </location>
    <ligand>
        <name>Mg(2+)</name>
        <dbReference type="ChEBI" id="CHEBI:18420"/>
        <label>1</label>
        <note>catalytic</note>
    </ligand>
</feature>
<feature type="binding site" evidence="12">
    <location>
        <position position="263"/>
    </location>
    <ligand>
        <name>Mg(2+)</name>
        <dbReference type="ChEBI" id="CHEBI:18420"/>
        <label>1</label>
        <note>catalytic</note>
    </ligand>
</feature>
<keyword evidence="7" id="KW-0378">Hydrolase</keyword>
<gene>
    <name evidence="13" type="ORF">SI859A1_00786</name>
</gene>
<dbReference type="GO" id="GO:0007165">
    <property type="term" value="P:signal transduction"/>
    <property type="evidence" value="ECO:0007669"/>
    <property type="project" value="TreeGrafter"/>
</dbReference>
<dbReference type="GO" id="GO:0006020">
    <property type="term" value="P:inositol metabolic process"/>
    <property type="evidence" value="ECO:0007669"/>
    <property type="project" value="TreeGrafter"/>
</dbReference>
<keyword evidence="9" id="KW-0368">Histidine biosynthesis</keyword>
<evidence type="ECO:0000256" key="3">
    <source>
        <dbReference type="ARBA" id="ARBA00009759"/>
    </source>
</evidence>
<dbReference type="PANTHER" id="PTHR20854">
    <property type="entry name" value="INOSITOL MONOPHOSPHATASE"/>
    <property type="match status" value="1"/>
</dbReference>
<proteinExistence type="inferred from homology"/>
<dbReference type="Gene3D" id="3.40.190.80">
    <property type="match status" value="1"/>
</dbReference>
<name>Q1YK60_AURMS</name>
<comment type="catalytic activity">
    <reaction evidence="10">
        <text>L-histidinol phosphate + H2O = L-histidinol + phosphate</text>
        <dbReference type="Rhea" id="RHEA:14465"/>
        <dbReference type="ChEBI" id="CHEBI:15377"/>
        <dbReference type="ChEBI" id="CHEBI:43474"/>
        <dbReference type="ChEBI" id="CHEBI:57699"/>
        <dbReference type="ChEBI" id="CHEBI:57980"/>
        <dbReference type="EC" id="3.1.3.15"/>
    </reaction>
</comment>
<keyword evidence="14" id="KW-1185">Reference proteome</keyword>
<dbReference type="Gene3D" id="3.30.540.10">
    <property type="entry name" value="Fructose-1,6-Bisphosphatase, subunit A, domain 1"/>
    <property type="match status" value="1"/>
</dbReference>
<comment type="similarity">
    <text evidence="3">Belongs to the inositol monophosphatase superfamily.</text>
</comment>
<dbReference type="EMBL" id="AAPJ01000002">
    <property type="protein sequence ID" value="EAS50663.1"/>
    <property type="molecule type" value="Genomic_DNA"/>
</dbReference>
<dbReference type="PROSITE" id="PS00629">
    <property type="entry name" value="IMP_1"/>
    <property type="match status" value="1"/>
</dbReference>
<evidence type="ECO:0000313" key="13">
    <source>
        <dbReference type="EMBL" id="EAS50663.1"/>
    </source>
</evidence>
<keyword evidence="6 12" id="KW-0479">Metal-binding</keyword>
<reference evidence="13 14" key="1">
    <citation type="journal article" date="2008" name="Appl. Environ. Microbiol.">
        <title>Genomic insights into Mn(II) oxidation by the marine alphaproteobacterium Aurantimonas sp. strain SI85-9A1.</title>
        <authorList>
            <person name="Dick G.J."/>
            <person name="Podell S."/>
            <person name="Johnson H.A."/>
            <person name="Rivera-Espinoza Y."/>
            <person name="Bernier-Latmani R."/>
            <person name="McCarthy J.K."/>
            <person name="Torpey J.W."/>
            <person name="Clement B.G."/>
            <person name="Gaasterland T."/>
            <person name="Tebo B.M."/>
        </authorList>
    </citation>
    <scope>NUCLEOTIDE SEQUENCE [LARGE SCALE GENOMIC DNA]</scope>
    <source>
        <strain evidence="13 14">SI85-9A1</strain>
    </source>
</reference>
<feature type="binding site" evidence="12">
    <location>
        <position position="138"/>
    </location>
    <ligand>
        <name>Mg(2+)</name>
        <dbReference type="ChEBI" id="CHEBI:18420"/>
        <label>1</label>
        <note>catalytic</note>
    </ligand>
</feature>
<evidence type="ECO:0000256" key="12">
    <source>
        <dbReference type="PIRSR" id="PIRSR600760-2"/>
    </source>
</evidence>
<dbReference type="CDD" id="cd01641">
    <property type="entry name" value="Bacterial_IMPase_like_1"/>
    <property type="match status" value="1"/>
</dbReference>
<dbReference type="Proteomes" id="UP000000321">
    <property type="component" value="Unassembled WGS sequence"/>
</dbReference>
<dbReference type="SUPFAM" id="SSF56655">
    <property type="entry name" value="Carbohydrate phosphatase"/>
    <property type="match status" value="1"/>
</dbReference>
<dbReference type="Pfam" id="PF00459">
    <property type="entry name" value="Inositol_P"/>
    <property type="match status" value="1"/>
</dbReference>
<keyword evidence="5" id="KW-0028">Amino-acid biosynthesis</keyword>
<dbReference type="EC" id="3.1.3.15" evidence="4 11"/>
<evidence type="ECO:0000256" key="5">
    <source>
        <dbReference type="ARBA" id="ARBA00022605"/>
    </source>
</evidence>
<evidence type="ECO:0000256" key="4">
    <source>
        <dbReference type="ARBA" id="ARBA00013085"/>
    </source>
</evidence>
<evidence type="ECO:0000256" key="1">
    <source>
        <dbReference type="ARBA" id="ARBA00001946"/>
    </source>
</evidence>
<dbReference type="HOGENOM" id="CLU_044118_4_1_5"/>
<evidence type="ECO:0000256" key="6">
    <source>
        <dbReference type="ARBA" id="ARBA00022723"/>
    </source>
</evidence>
<feature type="binding site" evidence="12">
    <location>
        <position position="139"/>
    </location>
    <ligand>
        <name>Mg(2+)</name>
        <dbReference type="ChEBI" id="CHEBI:18420"/>
        <label>1</label>
        <note>catalytic</note>
    </ligand>
</feature>
<evidence type="ECO:0000313" key="14">
    <source>
        <dbReference type="Proteomes" id="UP000000321"/>
    </source>
</evidence>
<dbReference type="PANTHER" id="PTHR20854:SF4">
    <property type="entry name" value="INOSITOL-1-MONOPHOSPHATASE-RELATED"/>
    <property type="match status" value="1"/>
</dbReference>
<dbReference type="AlphaFoldDB" id="Q1YK60"/>
<dbReference type="NCBIfam" id="TIGR02067">
    <property type="entry name" value="his_9_HisN"/>
    <property type="match status" value="1"/>
</dbReference>
<accession>Q1YK60</accession>
<dbReference type="PRINTS" id="PR00377">
    <property type="entry name" value="IMPHPHTASES"/>
</dbReference>
<organism evidence="13 14">
    <name type="scientific">Aurantimonas manganoxydans (strain ATCC BAA-1229 / DSM 21871 / SI85-9A1)</name>
    <dbReference type="NCBI Taxonomy" id="287752"/>
    <lineage>
        <taxon>Bacteria</taxon>
        <taxon>Pseudomonadati</taxon>
        <taxon>Pseudomonadota</taxon>
        <taxon>Alphaproteobacteria</taxon>
        <taxon>Hyphomicrobiales</taxon>
        <taxon>Aurantimonadaceae</taxon>
        <taxon>Aurantimonas</taxon>
    </lineage>
</organism>
<evidence type="ECO:0000256" key="10">
    <source>
        <dbReference type="ARBA" id="ARBA00049158"/>
    </source>
</evidence>
<sequence length="310" mass="33513">MQKSLPPHIKASVASADGRRAWGKRCAARIHRSPGSQRSARIWVLWSHGFFARMILPDVSFLFELADAADAETLPRFRAGTAVDNKRAADFDPVTEADRAAERAILSAIAARYPDHAVLGEEFGASGTSDRLWVIDPIDGTRAFISGVPVWGTLIGYCESGRARVGIMSQPFTGERFVADGEAAWGLHRGTRTRLAVRDVRRLDEATLFTTSPRLFEPKGTPPFEALEAKARLTRFGTDCYAFCMLAAGQVDLVVETGLKPYDIVALVPIIEQAGGIITRLDGGRPESGGDIVAAGTPELHAAALAMLNR</sequence>
<keyword evidence="8 12" id="KW-0460">Magnesium</keyword>